<keyword evidence="2" id="KW-1185">Reference proteome</keyword>
<accession>A0A3N7FG77</accession>
<name>A0A3N7FG77_POPTR</name>
<evidence type="ECO:0000313" key="2">
    <source>
        <dbReference type="Proteomes" id="UP000006729"/>
    </source>
</evidence>
<dbReference type="Proteomes" id="UP000006729">
    <property type="component" value="Chromosome 8"/>
</dbReference>
<reference evidence="1 2" key="1">
    <citation type="journal article" date="2006" name="Science">
        <title>The genome of black cottonwood, Populus trichocarpa (Torr. &amp; Gray).</title>
        <authorList>
            <person name="Tuskan G.A."/>
            <person name="Difazio S."/>
            <person name="Jansson S."/>
            <person name="Bohlmann J."/>
            <person name="Grigoriev I."/>
            <person name="Hellsten U."/>
            <person name="Putnam N."/>
            <person name="Ralph S."/>
            <person name="Rombauts S."/>
            <person name="Salamov A."/>
            <person name="Schein J."/>
            <person name="Sterck L."/>
            <person name="Aerts A."/>
            <person name="Bhalerao R.R."/>
            <person name="Bhalerao R.P."/>
            <person name="Blaudez D."/>
            <person name="Boerjan W."/>
            <person name="Brun A."/>
            <person name="Brunner A."/>
            <person name="Busov V."/>
            <person name="Campbell M."/>
            <person name="Carlson J."/>
            <person name="Chalot M."/>
            <person name="Chapman J."/>
            <person name="Chen G.L."/>
            <person name="Cooper D."/>
            <person name="Coutinho P.M."/>
            <person name="Couturier J."/>
            <person name="Covert S."/>
            <person name="Cronk Q."/>
            <person name="Cunningham R."/>
            <person name="Davis J."/>
            <person name="Degroeve S."/>
            <person name="Dejardin A."/>
            <person name="Depamphilis C."/>
            <person name="Detter J."/>
            <person name="Dirks B."/>
            <person name="Dubchak I."/>
            <person name="Duplessis S."/>
            <person name="Ehlting J."/>
            <person name="Ellis B."/>
            <person name="Gendler K."/>
            <person name="Goodstein D."/>
            <person name="Gribskov M."/>
            <person name="Grimwood J."/>
            <person name="Groover A."/>
            <person name="Gunter L."/>
            <person name="Hamberger B."/>
            <person name="Heinze B."/>
            <person name="Helariutta Y."/>
            <person name="Henrissat B."/>
            <person name="Holligan D."/>
            <person name="Holt R."/>
            <person name="Huang W."/>
            <person name="Islam-Faridi N."/>
            <person name="Jones S."/>
            <person name="Jones-Rhoades M."/>
            <person name="Jorgensen R."/>
            <person name="Joshi C."/>
            <person name="Kangasjarvi J."/>
            <person name="Karlsson J."/>
            <person name="Kelleher C."/>
            <person name="Kirkpatrick R."/>
            <person name="Kirst M."/>
            <person name="Kohler A."/>
            <person name="Kalluri U."/>
            <person name="Larimer F."/>
            <person name="Leebens-Mack J."/>
            <person name="Leple J.C."/>
            <person name="Locascio P."/>
            <person name="Lou Y."/>
            <person name="Lucas S."/>
            <person name="Martin F."/>
            <person name="Montanini B."/>
            <person name="Napoli C."/>
            <person name="Nelson D.R."/>
            <person name="Nelson C."/>
            <person name="Nieminen K."/>
            <person name="Nilsson O."/>
            <person name="Pereda V."/>
            <person name="Peter G."/>
            <person name="Philippe R."/>
            <person name="Pilate G."/>
            <person name="Poliakov A."/>
            <person name="Razumovskaya J."/>
            <person name="Richardson P."/>
            <person name="Rinaldi C."/>
            <person name="Ritland K."/>
            <person name="Rouze P."/>
            <person name="Ryaboy D."/>
            <person name="Schmutz J."/>
            <person name="Schrader J."/>
            <person name="Segerman B."/>
            <person name="Shin H."/>
            <person name="Siddiqui A."/>
            <person name="Sterky F."/>
            <person name="Terry A."/>
            <person name="Tsai C.J."/>
            <person name="Uberbacher E."/>
            <person name="Unneberg P."/>
            <person name="Vahala J."/>
            <person name="Wall K."/>
            <person name="Wessler S."/>
            <person name="Yang G."/>
            <person name="Yin T."/>
            <person name="Douglas C."/>
            <person name="Marra M."/>
            <person name="Sandberg G."/>
            <person name="Van de Peer Y."/>
            <person name="Rokhsar D."/>
        </authorList>
    </citation>
    <scope>NUCLEOTIDE SEQUENCE [LARGE SCALE GENOMIC DNA]</scope>
    <source>
        <strain evidence="2">cv. Nisqually</strain>
    </source>
</reference>
<organism evidence="1 2">
    <name type="scientific">Populus trichocarpa</name>
    <name type="common">Western balsam poplar</name>
    <name type="synonym">Populus balsamifera subsp. trichocarpa</name>
    <dbReference type="NCBI Taxonomy" id="3694"/>
    <lineage>
        <taxon>Eukaryota</taxon>
        <taxon>Viridiplantae</taxon>
        <taxon>Streptophyta</taxon>
        <taxon>Embryophyta</taxon>
        <taxon>Tracheophyta</taxon>
        <taxon>Spermatophyta</taxon>
        <taxon>Magnoliopsida</taxon>
        <taxon>eudicotyledons</taxon>
        <taxon>Gunneridae</taxon>
        <taxon>Pentapetalae</taxon>
        <taxon>rosids</taxon>
        <taxon>fabids</taxon>
        <taxon>Malpighiales</taxon>
        <taxon>Salicaceae</taxon>
        <taxon>Saliceae</taxon>
        <taxon>Populus</taxon>
    </lineage>
</organism>
<dbReference type="EMBL" id="CM009297">
    <property type="protein sequence ID" value="RQO94839.1"/>
    <property type="molecule type" value="Genomic_DNA"/>
</dbReference>
<sequence length="63" mass="7280">MCVPRIHHAFRVETYPLDASLFNLLKMQIKICPYSAVFPPFPFLHPPSVSHQDSISRGRQPIF</sequence>
<dbReference type="AlphaFoldDB" id="A0A3N7FG77"/>
<protein>
    <submittedName>
        <fullName evidence="1">Uncharacterized protein</fullName>
    </submittedName>
</protein>
<evidence type="ECO:0000313" key="1">
    <source>
        <dbReference type="EMBL" id="RQO94839.1"/>
    </source>
</evidence>
<proteinExistence type="predicted"/>
<dbReference type="InParanoid" id="A0A3N7FG77"/>
<gene>
    <name evidence="1" type="ORF">POPTR_008G175850</name>
</gene>